<evidence type="ECO:0000256" key="10">
    <source>
        <dbReference type="ARBA" id="ARBA00034269"/>
    </source>
</evidence>
<organism evidence="13">
    <name type="scientific">uncultured Chloroflexia bacterium</name>
    <dbReference type="NCBI Taxonomy" id="1672391"/>
    <lineage>
        <taxon>Bacteria</taxon>
        <taxon>Bacillati</taxon>
        <taxon>Chloroflexota</taxon>
        <taxon>Chloroflexia</taxon>
        <taxon>environmental samples</taxon>
    </lineage>
</organism>
<comment type="subcellular location">
    <subcellularLocation>
        <location evidence="1">Cell membrane</location>
        <topology evidence="1">Multi-pass membrane protein</topology>
    </subcellularLocation>
</comment>
<keyword evidence="9 12" id="KW-0472">Membrane</keyword>
<comment type="catalytic activity">
    <reaction evidence="10">
        <text>Mg(2+)(in) = Mg(2+)(out)</text>
        <dbReference type="Rhea" id="RHEA:29827"/>
        <dbReference type="ChEBI" id="CHEBI:18420"/>
    </reaction>
</comment>
<dbReference type="EMBL" id="CADCTR010001819">
    <property type="protein sequence ID" value="CAA9313858.1"/>
    <property type="molecule type" value="Genomic_DNA"/>
</dbReference>
<dbReference type="GO" id="GO:0000287">
    <property type="term" value="F:magnesium ion binding"/>
    <property type="evidence" value="ECO:0007669"/>
    <property type="project" value="TreeGrafter"/>
</dbReference>
<evidence type="ECO:0000256" key="11">
    <source>
        <dbReference type="ARBA" id="ARBA00045497"/>
    </source>
</evidence>
<dbReference type="PANTHER" id="PTHR46494:SF1">
    <property type="entry name" value="CORA FAMILY METAL ION TRANSPORTER (EUROFUNG)"/>
    <property type="match status" value="1"/>
</dbReference>
<evidence type="ECO:0000256" key="8">
    <source>
        <dbReference type="ARBA" id="ARBA00023065"/>
    </source>
</evidence>
<dbReference type="Pfam" id="PF01544">
    <property type="entry name" value="CorA"/>
    <property type="match status" value="1"/>
</dbReference>
<feature type="transmembrane region" description="Helical" evidence="12">
    <location>
        <begin position="313"/>
        <end position="333"/>
    </location>
</feature>
<evidence type="ECO:0000256" key="1">
    <source>
        <dbReference type="ARBA" id="ARBA00004651"/>
    </source>
</evidence>
<keyword evidence="5 12" id="KW-0812">Transmembrane</keyword>
<evidence type="ECO:0000256" key="5">
    <source>
        <dbReference type="ARBA" id="ARBA00022692"/>
    </source>
</evidence>
<gene>
    <name evidence="13" type="ORF">AVDCRST_MAG93-5395</name>
</gene>
<name>A0A6J4KRZ4_9CHLR</name>
<dbReference type="GO" id="GO:0015087">
    <property type="term" value="F:cobalt ion transmembrane transporter activity"/>
    <property type="evidence" value="ECO:0007669"/>
    <property type="project" value="TreeGrafter"/>
</dbReference>
<protein>
    <submittedName>
        <fullName evidence="13">Magnesium and cobalt transport protein CorA</fullName>
    </submittedName>
</protein>
<dbReference type="Gene3D" id="3.30.460.20">
    <property type="entry name" value="CorA soluble domain-like"/>
    <property type="match status" value="1"/>
</dbReference>
<evidence type="ECO:0000256" key="7">
    <source>
        <dbReference type="ARBA" id="ARBA00022989"/>
    </source>
</evidence>
<evidence type="ECO:0000256" key="12">
    <source>
        <dbReference type="SAM" id="Phobius"/>
    </source>
</evidence>
<evidence type="ECO:0000256" key="2">
    <source>
        <dbReference type="ARBA" id="ARBA00009765"/>
    </source>
</evidence>
<accession>A0A6J4KRZ4</accession>
<dbReference type="PANTHER" id="PTHR46494">
    <property type="entry name" value="CORA FAMILY METAL ION TRANSPORTER (EUROFUNG)"/>
    <property type="match status" value="1"/>
</dbReference>
<reference evidence="13" key="1">
    <citation type="submission" date="2020-02" db="EMBL/GenBank/DDBJ databases">
        <authorList>
            <person name="Meier V. D."/>
        </authorList>
    </citation>
    <scope>NUCLEOTIDE SEQUENCE</scope>
    <source>
        <strain evidence="13">AVDCRST_MAG93</strain>
    </source>
</reference>
<evidence type="ECO:0000256" key="6">
    <source>
        <dbReference type="ARBA" id="ARBA00022842"/>
    </source>
</evidence>
<dbReference type="GO" id="GO:0015095">
    <property type="term" value="F:magnesium ion transmembrane transporter activity"/>
    <property type="evidence" value="ECO:0007669"/>
    <property type="project" value="TreeGrafter"/>
</dbReference>
<dbReference type="InterPro" id="IPR045861">
    <property type="entry name" value="CorA_cytoplasmic_dom"/>
</dbReference>
<dbReference type="GO" id="GO:0005886">
    <property type="term" value="C:plasma membrane"/>
    <property type="evidence" value="ECO:0007669"/>
    <property type="project" value="UniProtKB-SubCell"/>
</dbReference>
<dbReference type="CDD" id="cd12822">
    <property type="entry name" value="TmCorA-like"/>
    <property type="match status" value="1"/>
</dbReference>
<dbReference type="GO" id="GO:0050897">
    <property type="term" value="F:cobalt ion binding"/>
    <property type="evidence" value="ECO:0007669"/>
    <property type="project" value="TreeGrafter"/>
</dbReference>
<keyword evidence="7 12" id="KW-1133">Transmembrane helix</keyword>
<keyword evidence="3" id="KW-0813">Transport</keyword>
<sequence>MTYTAAVIPASKHPYLPPKPGIRVKNLQGCDDEAWHGQTQHVWVDVEAPTPEQVEELKRHFVFNKLALEDVLASDHWSRFERYPEHPFLIFRTLAEPEDLSNRTEEVDYFWFPEQHTLITFRDEPVTYLEAVWKETNGYKERTPVDILYDLLQRGTNTFFTYLDELEDRTEELEQRLFDRRTQPQPEGDDVRAQPLYQEIFGLRRTMISTRKRVSSAREYIMQFSRHAAEFSPEGSLYLRDVADHLARVYGGLDAARDVLGGLLEVYLSVENQRLNEVIRTLTTVSTIFLPLTFLAGVWGMNFQYEPEFGWRYGYLFAWTCFLIVGGSLLWYFKRKKWW</sequence>
<keyword evidence="4" id="KW-1003">Cell membrane</keyword>
<dbReference type="FunFam" id="1.20.58.340:FF:000004">
    <property type="entry name" value="Magnesium transport protein CorA"/>
    <property type="match status" value="1"/>
</dbReference>
<dbReference type="AlphaFoldDB" id="A0A6J4KRZ4"/>
<comment type="function">
    <text evidence="11">Mediates influx of magnesium ions. Alternates between open and closed states. Activated by low cytoplasmic Mg(2+) levels. Inactive when cytoplasmic Mg(2+) levels are high.</text>
</comment>
<evidence type="ECO:0000256" key="3">
    <source>
        <dbReference type="ARBA" id="ARBA00022448"/>
    </source>
</evidence>
<keyword evidence="8" id="KW-0406">Ion transport</keyword>
<proteinExistence type="inferred from homology"/>
<feature type="transmembrane region" description="Helical" evidence="12">
    <location>
        <begin position="282"/>
        <end position="301"/>
    </location>
</feature>
<evidence type="ECO:0000256" key="4">
    <source>
        <dbReference type="ARBA" id="ARBA00022475"/>
    </source>
</evidence>
<evidence type="ECO:0000313" key="13">
    <source>
        <dbReference type="EMBL" id="CAA9313858.1"/>
    </source>
</evidence>
<dbReference type="SUPFAM" id="SSF143865">
    <property type="entry name" value="CorA soluble domain-like"/>
    <property type="match status" value="1"/>
</dbReference>
<dbReference type="Gene3D" id="1.20.58.340">
    <property type="entry name" value="Magnesium transport protein CorA, transmembrane region"/>
    <property type="match status" value="2"/>
</dbReference>
<comment type="similarity">
    <text evidence="2">Belongs to the CorA metal ion transporter (MIT) (TC 1.A.35) family.</text>
</comment>
<keyword evidence="6" id="KW-0460">Magnesium</keyword>
<dbReference type="InterPro" id="IPR045863">
    <property type="entry name" value="CorA_TM1_TM2"/>
</dbReference>
<dbReference type="InterPro" id="IPR002523">
    <property type="entry name" value="MgTranspt_CorA/ZnTranspt_ZntB"/>
</dbReference>
<dbReference type="SUPFAM" id="SSF144083">
    <property type="entry name" value="Magnesium transport protein CorA, transmembrane region"/>
    <property type="match status" value="1"/>
</dbReference>
<evidence type="ECO:0000256" key="9">
    <source>
        <dbReference type="ARBA" id="ARBA00023136"/>
    </source>
</evidence>